<dbReference type="Proteomes" id="UP000263900">
    <property type="component" value="Chromosome"/>
</dbReference>
<dbReference type="KEGG" id="pseg:D3H65_06310"/>
<organism evidence="2 3">
    <name type="scientific">Paraflavitalea soli</name>
    <dbReference type="NCBI Taxonomy" id="2315862"/>
    <lineage>
        <taxon>Bacteria</taxon>
        <taxon>Pseudomonadati</taxon>
        <taxon>Bacteroidota</taxon>
        <taxon>Chitinophagia</taxon>
        <taxon>Chitinophagales</taxon>
        <taxon>Chitinophagaceae</taxon>
        <taxon>Paraflavitalea</taxon>
    </lineage>
</organism>
<dbReference type="Pfam" id="PF10923">
    <property type="entry name" value="BrxC_BrxD"/>
    <property type="match status" value="1"/>
</dbReference>
<dbReference type="InterPro" id="IPR003034">
    <property type="entry name" value="SAP_dom"/>
</dbReference>
<dbReference type="EMBL" id="CP032157">
    <property type="protein sequence ID" value="AXY73617.1"/>
    <property type="molecule type" value="Genomic_DNA"/>
</dbReference>
<dbReference type="Pfam" id="PF02037">
    <property type="entry name" value="SAP"/>
    <property type="match status" value="1"/>
</dbReference>
<dbReference type="SUPFAM" id="SSF52540">
    <property type="entry name" value="P-loop containing nucleoside triphosphate hydrolases"/>
    <property type="match status" value="1"/>
</dbReference>
<dbReference type="InterPro" id="IPR021228">
    <property type="entry name" value="BrxD"/>
</dbReference>
<dbReference type="AlphaFoldDB" id="A0A3B7MJ43"/>
<name>A0A3B7MJ43_9BACT</name>
<sequence>MKLFQILESYDTASLDQISADKIDEAISLRLPQQVILQEVISALSSQSYISGRILYGKPPTFAMLNLILQAPDYAVGIDDFRTRVLDYIKELSTRAGQSKVTAEKNPILYTKILKKAWENDGLIDKNESQILELLKFELGIWDREHFTLMHDESIIGLWDLEQEYYLARNTLLATGIVLTSGNRYVMADEVAEQIKKVFGIEIMDSSYKRLLAGLSREDLALILNYYALNVSGTKDAMIDRILNSLIPPSEVLNQLHLDSLRELCRRSAIQISGIKSTVIANILQFFDQNLDLVMAPAVQQAPVLPPAPELREMDAEIYSKILLSLTGQQLYDILAQSNLMTSGSKEEKVKRIVDSYLSERSALNHLRKDDIAQLCRKFTLQSSGSKQELIDRLLDYIPPVLPIPREIVDYQPLQPATSASIDPKESASLPISQESVPVPSGFDDVNAKFPGLNQEEKIILAILKEAKSITEQDLERIVAKHKLSWFLHKAHMAELMAKLKREGKSLIQIKSVQNTNIYQWIGGENADDQVVGKKSARDIIDALRHGVVPKNNLNLLMVGQQTAKTHLSEILLEVNSAKSHFKFIRGQYGSGKTFLCSWLKEFAIDNEFAVSFMNISHDQPLSDLPVFFSGMIAGLRTPEKLDSSALVDILESWLLNIHNKTAKIEGIVPAGPDSIKALTRAVEKTIEVELANLSGIEPGFSQALRAFYEGKVSGDLELTANAVAWITGSRSLSAQALRDIGVKGYLEPSNVFARMRAILEIISGARYKGLLLLVDELELVRKFPHARQREQALETLRLLIDEAGKNALPGCLLIFTGTDEFFEDERYGLRSYEALAERVMTPFTHQSFVSMRQPIISLESLDSERLNSVVLKIRDLYGIAYSWDAQQFADDASISQLIQEWTLFGEESVDRKPRPILREFIQMLDLCEENKGVSLSQFLKKPNLDIASPTTFHAN</sequence>
<accession>A0A3B7MJ43</accession>
<protein>
    <recommendedName>
        <fullName evidence="1">SAP domain-containing protein</fullName>
    </recommendedName>
</protein>
<dbReference type="InterPro" id="IPR027417">
    <property type="entry name" value="P-loop_NTPase"/>
</dbReference>
<reference evidence="2 3" key="1">
    <citation type="submission" date="2018-09" db="EMBL/GenBank/DDBJ databases">
        <title>Genome sequencing of strain 6GH32-13.</title>
        <authorList>
            <person name="Weon H.-Y."/>
            <person name="Heo J."/>
            <person name="Kwon S.-W."/>
        </authorList>
    </citation>
    <scope>NUCLEOTIDE SEQUENCE [LARGE SCALE GENOMIC DNA]</scope>
    <source>
        <strain evidence="2 3">5GH32-13</strain>
    </source>
</reference>
<dbReference type="PROSITE" id="PS50800">
    <property type="entry name" value="SAP"/>
    <property type="match status" value="1"/>
</dbReference>
<gene>
    <name evidence="2" type="ORF">D3H65_06310</name>
</gene>
<evidence type="ECO:0000259" key="1">
    <source>
        <dbReference type="PROSITE" id="PS50800"/>
    </source>
</evidence>
<keyword evidence="3" id="KW-1185">Reference proteome</keyword>
<evidence type="ECO:0000313" key="2">
    <source>
        <dbReference type="EMBL" id="AXY73617.1"/>
    </source>
</evidence>
<evidence type="ECO:0000313" key="3">
    <source>
        <dbReference type="Proteomes" id="UP000263900"/>
    </source>
</evidence>
<dbReference type="OrthoDB" id="9772976at2"/>
<proteinExistence type="predicted"/>
<feature type="domain" description="SAP" evidence="1">
    <location>
        <begin position="364"/>
        <end position="398"/>
    </location>
</feature>
<dbReference type="SMART" id="SM00513">
    <property type="entry name" value="SAP"/>
    <property type="match status" value="4"/>
</dbReference>